<feature type="domain" description="Integrase catalytic" evidence="1">
    <location>
        <begin position="1"/>
        <end position="124"/>
    </location>
</feature>
<dbReference type="PROSITE" id="PS50994">
    <property type="entry name" value="INTEGRASE"/>
    <property type="match status" value="1"/>
</dbReference>
<reference evidence="2" key="1">
    <citation type="journal article" date="2022" name="Plant J.">
        <title>Strategies of tolerance reflected in two North American maple genomes.</title>
        <authorList>
            <person name="McEvoy S.L."/>
            <person name="Sezen U.U."/>
            <person name="Trouern-Trend A."/>
            <person name="McMahon S.M."/>
            <person name="Schaberg P.G."/>
            <person name="Yang J."/>
            <person name="Wegrzyn J.L."/>
            <person name="Swenson N.G."/>
        </authorList>
    </citation>
    <scope>NUCLEOTIDE SEQUENCE</scope>
    <source>
        <strain evidence="2">NS2018</strain>
    </source>
</reference>
<proteinExistence type="predicted"/>
<comment type="caution">
    <text evidence="2">The sequence shown here is derived from an EMBL/GenBank/DDBJ whole genome shotgun (WGS) entry which is preliminary data.</text>
</comment>
<name>A0AA39RZT7_ACESA</name>
<dbReference type="EMBL" id="JAUESC010000383">
    <property type="protein sequence ID" value="KAK0585817.1"/>
    <property type="molecule type" value="Genomic_DNA"/>
</dbReference>
<sequence>MKEKSEVGYIFKIFNSMIQTQFQTKVKVFRTNNTKDYFNYLLCEYLMDQGIVHQSSCVYTPQQNGVVERKNRHLLEMARSIMFTTNVPKYFWGKAVLTATYLINRMPSRVLKFQTPCQAILHSYPDTQIISSLPLKVFGCTTFVHIHQHHSSKLDPKAIKCLFLGYSPTKKGYNVTRLSLGNSMLL</sequence>
<dbReference type="SUPFAM" id="SSF53098">
    <property type="entry name" value="Ribonuclease H-like"/>
    <property type="match status" value="1"/>
</dbReference>
<evidence type="ECO:0000259" key="1">
    <source>
        <dbReference type="PROSITE" id="PS50994"/>
    </source>
</evidence>
<evidence type="ECO:0000313" key="3">
    <source>
        <dbReference type="Proteomes" id="UP001168877"/>
    </source>
</evidence>
<dbReference type="InterPro" id="IPR039537">
    <property type="entry name" value="Retrotran_Ty1/copia-like"/>
</dbReference>
<reference evidence="2" key="2">
    <citation type="submission" date="2023-06" db="EMBL/GenBank/DDBJ databases">
        <authorList>
            <person name="Swenson N.G."/>
            <person name="Wegrzyn J.L."/>
            <person name="Mcevoy S.L."/>
        </authorList>
    </citation>
    <scope>NUCLEOTIDE SEQUENCE</scope>
    <source>
        <strain evidence="2">NS2018</strain>
        <tissue evidence="2">Leaf</tissue>
    </source>
</reference>
<dbReference type="Gene3D" id="3.30.420.10">
    <property type="entry name" value="Ribonuclease H-like superfamily/Ribonuclease H"/>
    <property type="match status" value="1"/>
</dbReference>
<dbReference type="InterPro" id="IPR012337">
    <property type="entry name" value="RNaseH-like_sf"/>
</dbReference>
<organism evidence="2 3">
    <name type="scientific">Acer saccharum</name>
    <name type="common">Sugar maple</name>
    <dbReference type="NCBI Taxonomy" id="4024"/>
    <lineage>
        <taxon>Eukaryota</taxon>
        <taxon>Viridiplantae</taxon>
        <taxon>Streptophyta</taxon>
        <taxon>Embryophyta</taxon>
        <taxon>Tracheophyta</taxon>
        <taxon>Spermatophyta</taxon>
        <taxon>Magnoliopsida</taxon>
        <taxon>eudicotyledons</taxon>
        <taxon>Gunneridae</taxon>
        <taxon>Pentapetalae</taxon>
        <taxon>rosids</taxon>
        <taxon>malvids</taxon>
        <taxon>Sapindales</taxon>
        <taxon>Sapindaceae</taxon>
        <taxon>Hippocastanoideae</taxon>
        <taxon>Acereae</taxon>
        <taxon>Acer</taxon>
    </lineage>
</organism>
<dbReference type="InterPro" id="IPR001584">
    <property type="entry name" value="Integrase_cat-core"/>
</dbReference>
<dbReference type="GO" id="GO:0015074">
    <property type="term" value="P:DNA integration"/>
    <property type="evidence" value="ECO:0007669"/>
    <property type="project" value="InterPro"/>
</dbReference>
<accession>A0AA39RZT7</accession>
<gene>
    <name evidence="2" type="ORF">LWI29_034389</name>
</gene>
<evidence type="ECO:0000313" key="2">
    <source>
        <dbReference type="EMBL" id="KAK0585817.1"/>
    </source>
</evidence>
<dbReference type="InterPro" id="IPR057670">
    <property type="entry name" value="SH3_retrovirus"/>
</dbReference>
<dbReference type="AlphaFoldDB" id="A0AA39RZT7"/>
<dbReference type="PANTHER" id="PTHR42648:SF28">
    <property type="entry name" value="TRANSPOSON-ENCODED PROTEIN WITH RIBONUCLEASE H-LIKE AND RETROVIRUS ZINC FINGER-LIKE DOMAINS"/>
    <property type="match status" value="1"/>
</dbReference>
<keyword evidence="3" id="KW-1185">Reference proteome</keyword>
<dbReference type="Proteomes" id="UP001168877">
    <property type="component" value="Unassembled WGS sequence"/>
</dbReference>
<dbReference type="PANTHER" id="PTHR42648">
    <property type="entry name" value="TRANSPOSASE, PUTATIVE-RELATED"/>
    <property type="match status" value="1"/>
</dbReference>
<dbReference type="GO" id="GO:0003676">
    <property type="term" value="F:nucleic acid binding"/>
    <property type="evidence" value="ECO:0007669"/>
    <property type="project" value="InterPro"/>
</dbReference>
<dbReference type="InterPro" id="IPR036397">
    <property type="entry name" value="RNaseH_sf"/>
</dbReference>
<dbReference type="Pfam" id="PF25597">
    <property type="entry name" value="SH3_retrovirus"/>
    <property type="match status" value="1"/>
</dbReference>
<protein>
    <recommendedName>
        <fullName evidence="1">Integrase catalytic domain-containing protein</fullName>
    </recommendedName>
</protein>